<dbReference type="STRING" id="329046.A0A1Y2CI70"/>
<keyword evidence="2" id="KW-0808">Transferase</keyword>
<evidence type="ECO:0000313" key="3">
    <source>
        <dbReference type="EMBL" id="ORY46743.1"/>
    </source>
</evidence>
<dbReference type="SUPFAM" id="SSF53335">
    <property type="entry name" value="S-adenosyl-L-methionine-dependent methyltransferases"/>
    <property type="match status" value="1"/>
</dbReference>
<dbReference type="InterPro" id="IPR051422">
    <property type="entry name" value="AlkB_tRNA_MeTrf/Diox"/>
</dbReference>
<name>A0A1Y2CI70_9FUNG</name>
<reference evidence="3 4" key="1">
    <citation type="submission" date="2016-07" db="EMBL/GenBank/DDBJ databases">
        <title>Pervasive Adenine N6-methylation of Active Genes in Fungi.</title>
        <authorList>
            <consortium name="DOE Joint Genome Institute"/>
            <person name="Mondo S.J."/>
            <person name="Dannebaum R.O."/>
            <person name="Kuo R.C."/>
            <person name="Labutti K."/>
            <person name="Haridas S."/>
            <person name="Kuo A."/>
            <person name="Salamov A."/>
            <person name="Ahrendt S.R."/>
            <person name="Lipzen A."/>
            <person name="Sullivan W."/>
            <person name="Andreopoulos W.B."/>
            <person name="Clum A."/>
            <person name="Lindquist E."/>
            <person name="Daum C."/>
            <person name="Ramamoorthy G.K."/>
            <person name="Gryganskyi A."/>
            <person name="Culley D."/>
            <person name="Magnuson J.K."/>
            <person name="James T.Y."/>
            <person name="O'Malley M.A."/>
            <person name="Stajich J.E."/>
            <person name="Spatafora J.W."/>
            <person name="Visel A."/>
            <person name="Grigoriev I.V."/>
        </authorList>
    </citation>
    <scope>NUCLEOTIDE SEQUENCE [LARGE SCALE GENOMIC DNA]</scope>
    <source>
        <strain evidence="3 4">JEL800</strain>
    </source>
</reference>
<dbReference type="PANTHER" id="PTHR13069:SF21">
    <property type="entry name" value="ALKYLATED DNA REPAIR PROTEIN ALKB HOMOLOG 8"/>
    <property type="match status" value="1"/>
</dbReference>
<protein>
    <recommendedName>
        <fullName evidence="5">Methyltransferase type 11 domain-containing protein</fullName>
    </recommendedName>
</protein>
<dbReference type="GO" id="GO:0005737">
    <property type="term" value="C:cytoplasm"/>
    <property type="evidence" value="ECO:0007669"/>
    <property type="project" value="TreeGrafter"/>
</dbReference>
<dbReference type="GO" id="GO:0002098">
    <property type="term" value="P:tRNA wobble uridine modification"/>
    <property type="evidence" value="ECO:0007669"/>
    <property type="project" value="TreeGrafter"/>
</dbReference>
<feature type="non-terminal residue" evidence="3">
    <location>
        <position position="56"/>
    </location>
</feature>
<dbReference type="InterPro" id="IPR029063">
    <property type="entry name" value="SAM-dependent_MTases_sf"/>
</dbReference>
<dbReference type="PANTHER" id="PTHR13069">
    <property type="entry name" value="ALKYLATED DNA REPAIR PROTEIN ALKB HOMOLOG 8"/>
    <property type="match status" value="1"/>
</dbReference>
<keyword evidence="1" id="KW-0489">Methyltransferase</keyword>
<keyword evidence="4" id="KW-1185">Reference proteome</keyword>
<evidence type="ECO:0008006" key="5">
    <source>
        <dbReference type="Google" id="ProtNLM"/>
    </source>
</evidence>
<dbReference type="GO" id="GO:0000049">
    <property type="term" value="F:tRNA binding"/>
    <property type="evidence" value="ECO:0007669"/>
    <property type="project" value="TreeGrafter"/>
</dbReference>
<feature type="non-terminal residue" evidence="3">
    <location>
        <position position="1"/>
    </location>
</feature>
<proteinExistence type="predicted"/>
<dbReference type="Gene3D" id="3.40.50.150">
    <property type="entry name" value="Vaccinia Virus protein VP39"/>
    <property type="match status" value="1"/>
</dbReference>
<dbReference type="EMBL" id="MCGO01000015">
    <property type="protein sequence ID" value="ORY46743.1"/>
    <property type="molecule type" value="Genomic_DNA"/>
</dbReference>
<dbReference type="Proteomes" id="UP000193642">
    <property type="component" value="Unassembled WGS sequence"/>
</dbReference>
<evidence type="ECO:0000313" key="4">
    <source>
        <dbReference type="Proteomes" id="UP000193642"/>
    </source>
</evidence>
<gene>
    <name evidence="3" type="ORF">BCR33DRAFT_637631</name>
</gene>
<dbReference type="GO" id="GO:0106335">
    <property type="term" value="F:tRNA (5-carboxymethyluridine(34)-5-O)-methyltransferase activity"/>
    <property type="evidence" value="ECO:0007669"/>
    <property type="project" value="TreeGrafter"/>
</dbReference>
<evidence type="ECO:0000256" key="2">
    <source>
        <dbReference type="ARBA" id="ARBA00022679"/>
    </source>
</evidence>
<evidence type="ECO:0000256" key="1">
    <source>
        <dbReference type="ARBA" id="ARBA00022603"/>
    </source>
</evidence>
<dbReference type="AlphaFoldDB" id="A0A1Y2CI70"/>
<organism evidence="3 4">
    <name type="scientific">Rhizoclosmatium globosum</name>
    <dbReference type="NCBI Taxonomy" id="329046"/>
    <lineage>
        <taxon>Eukaryota</taxon>
        <taxon>Fungi</taxon>
        <taxon>Fungi incertae sedis</taxon>
        <taxon>Chytridiomycota</taxon>
        <taxon>Chytridiomycota incertae sedis</taxon>
        <taxon>Chytridiomycetes</taxon>
        <taxon>Chytridiales</taxon>
        <taxon>Chytriomycetaceae</taxon>
        <taxon>Rhizoclosmatium</taxon>
    </lineage>
</organism>
<dbReference type="GO" id="GO:0030488">
    <property type="term" value="P:tRNA methylation"/>
    <property type="evidence" value="ECO:0007669"/>
    <property type="project" value="TreeGrafter"/>
</dbReference>
<sequence length="56" mass="5942">VYEAIAPHFSATRYKPWPVVETFLKSLPPGSIGADVGCGNGKYLGVNPSLYTIGSD</sequence>
<dbReference type="GO" id="GO:0005634">
    <property type="term" value="C:nucleus"/>
    <property type="evidence" value="ECO:0007669"/>
    <property type="project" value="TreeGrafter"/>
</dbReference>
<dbReference type="OrthoDB" id="271595at2759"/>
<accession>A0A1Y2CI70</accession>
<comment type="caution">
    <text evidence="3">The sequence shown here is derived from an EMBL/GenBank/DDBJ whole genome shotgun (WGS) entry which is preliminary data.</text>
</comment>